<keyword evidence="5 7" id="KW-0408">Iron</keyword>
<dbReference type="PROSITE" id="PS00086">
    <property type="entry name" value="CYTOCHROME_P450"/>
    <property type="match status" value="1"/>
</dbReference>
<keyword evidence="3 7" id="KW-0479">Metal-binding</keyword>
<evidence type="ECO:0000256" key="4">
    <source>
        <dbReference type="ARBA" id="ARBA00023002"/>
    </source>
</evidence>
<evidence type="ECO:0000256" key="5">
    <source>
        <dbReference type="ARBA" id="ARBA00023004"/>
    </source>
</evidence>
<dbReference type="AlphaFoldDB" id="A0A098BQQ8"/>
<dbReference type="GO" id="GO:0005506">
    <property type="term" value="F:iron ion binding"/>
    <property type="evidence" value="ECO:0007669"/>
    <property type="project" value="InterPro"/>
</dbReference>
<dbReference type="GO" id="GO:0020037">
    <property type="term" value="F:heme binding"/>
    <property type="evidence" value="ECO:0007669"/>
    <property type="project" value="InterPro"/>
</dbReference>
<evidence type="ECO:0000313" key="10">
    <source>
        <dbReference type="Proteomes" id="UP000042997"/>
    </source>
</evidence>
<protein>
    <submittedName>
        <fullName evidence="9">Cytochrome P450</fullName>
    </submittedName>
</protein>
<keyword evidence="4 8" id="KW-0560">Oxidoreductase</keyword>
<dbReference type="SUPFAM" id="SSF48264">
    <property type="entry name" value="Cytochrome P450"/>
    <property type="match status" value="1"/>
</dbReference>
<comment type="cofactor">
    <cofactor evidence="7">
        <name>heme</name>
        <dbReference type="ChEBI" id="CHEBI:30413"/>
    </cofactor>
</comment>
<evidence type="ECO:0000256" key="3">
    <source>
        <dbReference type="ARBA" id="ARBA00022723"/>
    </source>
</evidence>
<dbReference type="InterPro" id="IPR001128">
    <property type="entry name" value="Cyt_P450"/>
</dbReference>
<dbReference type="Gene3D" id="1.10.630.10">
    <property type="entry name" value="Cytochrome P450"/>
    <property type="match status" value="1"/>
</dbReference>
<evidence type="ECO:0000256" key="7">
    <source>
        <dbReference type="PIRSR" id="PIRSR602403-1"/>
    </source>
</evidence>
<gene>
    <name evidence="9" type="ORF">RHRU231_590120</name>
</gene>
<dbReference type="PRINTS" id="PR00385">
    <property type="entry name" value="P450"/>
</dbReference>
<dbReference type="EMBL" id="CCSD01000071">
    <property type="protein sequence ID" value="CDZ90061.1"/>
    <property type="molecule type" value="Genomic_DNA"/>
</dbReference>
<evidence type="ECO:0000256" key="2">
    <source>
        <dbReference type="ARBA" id="ARBA00022617"/>
    </source>
</evidence>
<dbReference type="InterPro" id="IPR050196">
    <property type="entry name" value="Cytochrome_P450_Monoox"/>
</dbReference>
<dbReference type="GO" id="GO:0004497">
    <property type="term" value="F:monooxygenase activity"/>
    <property type="evidence" value="ECO:0007669"/>
    <property type="project" value="UniProtKB-KW"/>
</dbReference>
<dbReference type="PANTHER" id="PTHR24291">
    <property type="entry name" value="CYTOCHROME P450 FAMILY 4"/>
    <property type="match status" value="1"/>
</dbReference>
<sequence length="153" mass="17462">MDGASVRFEQGVKLRYVRRIIEETVRLWPSDPAFFRKARQETTLADSPIRKSQTILVVLLAPPRPKTVGQRRAFDPDWFLLATVPVRPAHAYKPFGIGARACIGRQFALHETVLALAQILTRFAIVPTPGYELTVKELLTIRPEKVRREMRPC</sequence>
<accession>A0A098BQQ8</accession>
<dbReference type="RefSeq" id="WP_006946722.1">
    <property type="nucleotide sequence ID" value="NZ_CP023714.1"/>
</dbReference>
<dbReference type="GO" id="GO:0016705">
    <property type="term" value="F:oxidoreductase activity, acting on paired donors, with incorporation or reduction of molecular oxygen"/>
    <property type="evidence" value="ECO:0007669"/>
    <property type="project" value="InterPro"/>
</dbReference>
<organism evidence="9 10">
    <name type="scientific">Rhodococcus ruber</name>
    <dbReference type="NCBI Taxonomy" id="1830"/>
    <lineage>
        <taxon>Bacteria</taxon>
        <taxon>Bacillati</taxon>
        <taxon>Actinomycetota</taxon>
        <taxon>Actinomycetes</taxon>
        <taxon>Mycobacteriales</taxon>
        <taxon>Nocardiaceae</taxon>
        <taxon>Rhodococcus</taxon>
    </lineage>
</organism>
<dbReference type="Proteomes" id="UP000042997">
    <property type="component" value="Unassembled WGS sequence"/>
</dbReference>
<feature type="binding site" description="axial binding residue" evidence="7">
    <location>
        <position position="102"/>
    </location>
    <ligand>
        <name>heme</name>
        <dbReference type="ChEBI" id="CHEBI:30413"/>
    </ligand>
    <ligandPart>
        <name>Fe</name>
        <dbReference type="ChEBI" id="CHEBI:18248"/>
    </ligandPart>
</feature>
<reference evidence="9 10" key="1">
    <citation type="journal article" date="2014" name="Genome Announc.">
        <title>Draft Genome Sequence of Propane- and Butane-Oxidizing Actinobacterium Rhodococcus ruber IEGM 231.</title>
        <authorList>
            <person name="Ivshina I.B."/>
            <person name="Kuyukina M.S."/>
            <person name="Krivoruchko A.V."/>
            <person name="Barbe V."/>
            <person name="Fischer C."/>
        </authorList>
    </citation>
    <scope>NUCLEOTIDE SEQUENCE [LARGE SCALE GENOMIC DNA]</scope>
</reference>
<dbReference type="PANTHER" id="PTHR24291:SF50">
    <property type="entry name" value="BIFUNCTIONAL ALBAFLAVENONE MONOOXYGENASE_TERPENE SYNTHASE"/>
    <property type="match status" value="1"/>
</dbReference>
<evidence type="ECO:0000256" key="8">
    <source>
        <dbReference type="RuleBase" id="RU000461"/>
    </source>
</evidence>
<dbReference type="InterPro" id="IPR017972">
    <property type="entry name" value="Cyt_P450_CS"/>
</dbReference>
<keyword evidence="2 7" id="KW-0349">Heme</keyword>
<evidence type="ECO:0000313" key="9">
    <source>
        <dbReference type="EMBL" id="CDZ90061.1"/>
    </source>
</evidence>
<dbReference type="Pfam" id="PF00067">
    <property type="entry name" value="p450"/>
    <property type="match status" value="1"/>
</dbReference>
<keyword evidence="6 8" id="KW-0503">Monooxygenase</keyword>
<dbReference type="InterPro" id="IPR002403">
    <property type="entry name" value="Cyt_P450_E_grp-IV"/>
</dbReference>
<evidence type="ECO:0000256" key="1">
    <source>
        <dbReference type="ARBA" id="ARBA00010617"/>
    </source>
</evidence>
<comment type="similarity">
    <text evidence="1 8">Belongs to the cytochrome P450 family.</text>
</comment>
<dbReference type="PRINTS" id="PR00465">
    <property type="entry name" value="EP450IV"/>
</dbReference>
<proteinExistence type="inferred from homology"/>
<evidence type="ECO:0000256" key="6">
    <source>
        <dbReference type="ARBA" id="ARBA00023033"/>
    </source>
</evidence>
<dbReference type="InterPro" id="IPR036396">
    <property type="entry name" value="Cyt_P450_sf"/>
</dbReference>
<name>A0A098BQQ8_9NOCA</name>